<dbReference type="PANTHER" id="PTHR42852">
    <property type="entry name" value="THIOL:DISULFIDE INTERCHANGE PROTEIN DSBE"/>
    <property type="match status" value="1"/>
</dbReference>
<dbReference type="PANTHER" id="PTHR42852:SF6">
    <property type="entry name" value="THIOL:DISULFIDE INTERCHANGE PROTEIN DSBE"/>
    <property type="match status" value="1"/>
</dbReference>
<name>A0A7V8V1D5_9BACT</name>
<feature type="compositionally biased region" description="Basic and acidic residues" evidence="5">
    <location>
        <begin position="384"/>
        <end position="394"/>
    </location>
</feature>
<dbReference type="RefSeq" id="WP_207394659.1">
    <property type="nucleotide sequence ID" value="NZ_JABRWO010000001.1"/>
</dbReference>
<feature type="signal peptide" evidence="6">
    <location>
        <begin position="1"/>
        <end position="26"/>
    </location>
</feature>
<evidence type="ECO:0000313" key="8">
    <source>
        <dbReference type="EMBL" id="MBA2113145.1"/>
    </source>
</evidence>
<evidence type="ECO:0000313" key="9">
    <source>
        <dbReference type="Proteomes" id="UP000551616"/>
    </source>
</evidence>
<evidence type="ECO:0000256" key="3">
    <source>
        <dbReference type="ARBA" id="ARBA00023157"/>
    </source>
</evidence>
<dbReference type="InterPro" id="IPR050553">
    <property type="entry name" value="Thioredoxin_ResA/DsbE_sf"/>
</dbReference>
<dbReference type="AlphaFoldDB" id="A0A7V8V1D5"/>
<dbReference type="Gene3D" id="3.40.30.10">
    <property type="entry name" value="Glutaredoxin"/>
    <property type="match status" value="1"/>
</dbReference>
<dbReference type="InterPro" id="IPR013766">
    <property type="entry name" value="Thioredoxin_domain"/>
</dbReference>
<dbReference type="GO" id="GO:0016491">
    <property type="term" value="F:oxidoreductase activity"/>
    <property type="evidence" value="ECO:0007669"/>
    <property type="project" value="InterPro"/>
</dbReference>
<keyword evidence="3" id="KW-1015">Disulfide bond</keyword>
<accession>A0A7V8V1D5</accession>
<dbReference type="Proteomes" id="UP000551616">
    <property type="component" value="Unassembled WGS sequence"/>
</dbReference>
<keyword evidence="9" id="KW-1185">Reference proteome</keyword>
<evidence type="ECO:0000256" key="5">
    <source>
        <dbReference type="SAM" id="MobiDB-lite"/>
    </source>
</evidence>
<dbReference type="InterPro" id="IPR013740">
    <property type="entry name" value="Redoxin"/>
</dbReference>
<protein>
    <submittedName>
        <fullName evidence="8">Thiol-disulfide oxidoreductase ResA</fullName>
    </submittedName>
</protein>
<feature type="domain" description="Thioredoxin" evidence="7">
    <location>
        <begin position="229"/>
        <end position="380"/>
    </location>
</feature>
<evidence type="ECO:0000256" key="2">
    <source>
        <dbReference type="ARBA" id="ARBA00022748"/>
    </source>
</evidence>
<dbReference type="GO" id="GO:0017004">
    <property type="term" value="P:cytochrome complex assembly"/>
    <property type="evidence" value="ECO:0007669"/>
    <property type="project" value="UniProtKB-KW"/>
</dbReference>
<comment type="caution">
    <text evidence="8">The sequence shown here is derived from an EMBL/GenBank/DDBJ whole genome shotgun (WGS) entry which is preliminary data.</text>
</comment>
<feature type="region of interest" description="Disordered" evidence="5">
    <location>
        <begin position="373"/>
        <end position="394"/>
    </location>
</feature>
<dbReference type="Pfam" id="PF08534">
    <property type="entry name" value="Redoxin"/>
    <property type="match status" value="1"/>
</dbReference>
<evidence type="ECO:0000256" key="4">
    <source>
        <dbReference type="ARBA" id="ARBA00023284"/>
    </source>
</evidence>
<dbReference type="PROSITE" id="PS51352">
    <property type="entry name" value="THIOREDOXIN_2"/>
    <property type="match status" value="1"/>
</dbReference>
<dbReference type="EMBL" id="JABRWO010000001">
    <property type="protein sequence ID" value="MBA2113145.1"/>
    <property type="molecule type" value="Genomic_DNA"/>
</dbReference>
<reference evidence="8 9" key="1">
    <citation type="submission" date="2020-05" db="EMBL/GenBank/DDBJ databases">
        <title>Bremerella alba sp. nov., a novel planctomycete isolated from the surface of the macroalga Fucus spiralis.</title>
        <authorList>
            <person name="Godinho O."/>
            <person name="Botelho R."/>
            <person name="Albuquerque L."/>
            <person name="Wiegand S."/>
            <person name="Da Costa M.S."/>
            <person name="Lobo-Da-Cunha A."/>
            <person name="Jogler C."/>
            <person name="Lage O.M."/>
        </authorList>
    </citation>
    <scope>NUCLEOTIDE SEQUENCE [LARGE SCALE GENOMIC DNA]</scope>
    <source>
        <strain evidence="8 9">FF15</strain>
    </source>
</reference>
<keyword evidence="4" id="KW-0676">Redox-active center</keyword>
<dbReference type="SUPFAM" id="SSF52833">
    <property type="entry name" value="Thioredoxin-like"/>
    <property type="match status" value="1"/>
</dbReference>
<dbReference type="InterPro" id="IPR036249">
    <property type="entry name" value="Thioredoxin-like_sf"/>
</dbReference>
<sequence length="394" mass="42924">MKFAWTFTLAALLAAGQIAANTPLLAKDTGDDAAASTEVKEAAPKTFQDQFNAAMAVARTGGSDNLPTPERFEKAIEMIDAAWDLDRTPRETKQAISMKFSLLMAIDREEDSTEGNAIAFLKDLVQGEDAEIALHAENMLLSIELSQLRQLSASEQSELLNELKAPIIETEPTTRTATLAATLANTISRYVDSELAAEQIKDLATHFSSTEDPSVQEAATRLIGLSNRLNLPGNPIEITGTTLDGKDLNFATKFEGKTVLIDFWATWCGPCIAEFPNMKRLYETYHPHGLEIVGISLDDEKSTVDEFMQTHELPWTIVFNQRGEGERGWTDENAGRYGISGIPTMILVGKDGNVTSLTARGHNLGQLLAEAYPDVDASGEDEPADAKQAEAETE</sequence>
<proteinExistence type="predicted"/>
<evidence type="ECO:0000256" key="6">
    <source>
        <dbReference type="SAM" id="SignalP"/>
    </source>
</evidence>
<keyword evidence="2" id="KW-0201">Cytochrome c-type biogenesis</keyword>
<feature type="chain" id="PRO_5031009147" evidence="6">
    <location>
        <begin position="27"/>
        <end position="394"/>
    </location>
</feature>
<comment type="subcellular location">
    <subcellularLocation>
        <location evidence="1">Cell envelope</location>
    </subcellularLocation>
</comment>
<evidence type="ECO:0000256" key="1">
    <source>
        <dbReference type="ARBA" id="ARBA00004196"/>
    </source>
</evidence>
<dbReference type="GO" id="GO:0030313">
    <property type="term" value="C:cell envelope"/>
    <property type="evidence" value="ECO:0007669"/>
    <property type="project" value="UniProtKB-SubCell"/>
</dbReference>
<dbReference type="CDD" id="cd02966">
    <property type="entry name" value="TlpA_like_family"/>
    <property type="match status" value="1"/>
</dbReference>
<organism evidence="8 9">
    <name type="scientific">Bremerella alba</name>
    <dbReference type="NCBI Taxonomy" id="980252"/>
    <lineage>
        <taxon>Bacteria</taxon>
        <taxon>Pseudomonadati</taxon>
        <taxon>Planctomycetota</taxon>
        <taxon>Planctomycetia</taxon>
        <taxon>Pirellulales</taxon>
        <taxon>Pirellulaceae</taxon>
        <taxon>Bremerella</taxon>
    </lineage>
</organism>
<keyword evidence="6" id="KW-0732">Signal</keyword>
<gene>
    <name evidence="8" type="primary">resA_1</name>
    <name evidence="8" type="ORF">HOV93_02930</name>
</gene>
<evidence type="ECO:0000259" key="7">
    <source>
        <dbReference type="PROSITE" id="PS51352"/>
    </source>
</evidence>